<evidence type="ECO:0000256" key="3">
    <source>
        <dbReference type="ARBA" id="ARBA00012972"/>
    </source>
</evidence>
<evidence type="ECO:0000256" key="5">
    <source>
        <dbReference type="RuleBase" id="RU003406"/>
    </source>
</evidence>
<proteinExistence type="inferred from homology"/>
<comment type="pathway">
    <text evidence="1">Carbohydrate metabolism; tricarboxylic acid cycle; isocitrate from oxaloacetate: step 1/2.</text>
</comment>
<organism evidence="6 7">
    <name type="scientific">Aminobacter niigataensis</name>
    <dbReference type="NCBI Taxonomy" id="83265"/>
    <lineage>
        <taxon>Bacteria</taxon>
        <taxon>Pseudomonadati</taxon>
        <taxon>Pseudomonadota</taxon>
        <taxon>Alphaproteobacteria</taxon>
        <taxon>Hyphomicrobiales</taxon>
        <taxon>Phyllobacteriaceae</taxon>
        <taxon>Aminobacter</taxon>
    </lineage>
</organism>
<evidence type="ECO:0000256" key="2">
    <source>
        <dbReference type="ARBA" id="ARBA00010566"/>
    </source>
</evidence>
<dbReference type="InterPro" id="IPR016142">
    <property type="entry name" value="Citrate_synth-like_lrg_a-sub"/>
</dbReference>
<dbReference type="InterPro" id="IPR036969">
    <property type="entry name" value="Citrate_synthase_sf"/>
</dbReference>
<gene>
    <name evidence="6" type="ORF">GGQ99_001638</name>
</gene>
<dbReference type="Pfam" id="PF00285">
    <property type="entry name" value="Citrate_synt"/>
    <property type="match status" value="1"/>
</dbReference>
<dbReference type="InterPro" id="IPR019810">
    <property type="entry name" value="Citrate_synthase_AS"/>
</dbReference>
<comment type="similarity">
    <text evidence="2 5">Belongs to the citrate synthase family.</text>
</comment>
<protein>
    <recommendedName>
        <fullName evidence="3">citrate synthase (unknown stereospecificity)</fullName>
        <ecNumber evidence="3">2.3.3.16</ecNumber>
    </recommendedName>
</protein>
<keyword evidence="6" id="KW-0012">Acyltransferase</keyword>
<dbReference type="EC" id="2.3.3.16" evidence="3"/>
<dbReference type="Gene3D" id="1.10.230.10">
    <property type="entry name" value="Cytochrome P450-Terp, domain 2"/>
    <property type="match status" value="1"/>
</dbReference>
<keyword evidence="7" id="KW-1185">Reference proteome</keyword>
<dbReference type="RefSeq" id="WP_183261916.1">
    <property type="nucleotide sequence ID" value="NZ_BAAAVZ010000003.1"/>
</dbReference>
<dbReference type="InterPro" id="IPR016143">
    <property type="entry name" value="Citrate_synth-like_sm_a-sub"/>
</dbReference>
<dbReference type="Proteomes" id="UP000539538">
    <property type="component" value="Unassembled WGS sequence"/>
</dbReference>
<evidence type="ECO:0000313" key="6">
    <source>
        <dbReference type="EMBL" id="MBB4649916.1"/>
    </source>
</evidence>
<dbReference type="GO" id="GO:0036440">
    <property type="term" value="F:citrate synthase activity"/>
    <property type="evidence" value="ECO:0007669"/>
    <property type="project" value="UniProtKB-EC"/>
</dbReference>
<dbReference type="Gene3D" id="1.10.580.10">
    <property type="entry name" value="Citrate Synthase, domain 1"/>
    <property type="match status" value="1"/>
</dbReference>
<dbReference type="PANTHER" id="PTHR11739">
    <property type="entry name" value="CITRATE SYNTHASE"/>
    <property type="match status" value="1"/>
</dbReference>
<sequence length="262" mass="27872">MQIGKARTATTEICIAVADAVEVRGRDLCGDLMGRLSFTAYFYLLLTGREPTEDQRYFLDLLLVAIAEHGMMPTVQAARMTLASDPNALQGALAAGVLGCGPVILGTSELCGALLLKARARVTEGGDADEVVLELAREIREAGGKAPGFGHPVHRPLDPRAERILELADQRGVSGPHVDLARRMREAVAQVWGKQLVLNVSMPIAAVLLDLDFPPAFLKAIPLLARTGGLLAHLAEEQQNPIGFVLAGHAEAAVSYGANNRT</sequence>
<dbReference type="EMBL" id="JACHOT010000001">
    <property type="protein sequence ID" value="MBB4649916.1"/>
    <property type="molecule type" value="Genomic_DNA"/>
</dbReference>
<dbReference type="PANTHER" id="PTHR11739:SF4">
    <property type="entry name" value="CITRATE SYNTHASE, PEROXISOMAL"/>
    <property type="match status" value="1"/>
</dbReference>
<reference evidence="6 7" key="1">
    <citation type="submission" date="2020-08" db="EMBL/GenBank/DDBJ databases">
        <title>Genomic Encyclopedia of Type Strains, Phase IV (KMG-IV): sequencing the most valuable type-strain genomes for metagenomic binning, comparative biology and taxonomic classification.</title>
        <authorList>
            <person name="Goeker M."/>
        </authorList>
    </citation>
    <scope>NUCLEOTIDE SEQUENCE [LARGE SCALE GENOMIC DNA]</scope>
    <source>
        <strain evidence="6 7">DSM 7050</strain>
    </source>
</reference>
<accession>A0ABR6KZF3</accession>
<name>A0ABR6KZF3_9HYPH</name>
<dbReference type="SUPFAM" id="SSF48256">
    <property type="entry name" value="Citrate synthase"/>
    <property type="match status" value="1"/>
</dbReference>
<dbReference type="NCBIfam" id="NF004868">
    <property type="entry name" value="PRK06224.1-5"/>
    <property type="match status" value="1"/>
</dbReference>
<evidence type="ECO:0000256" key="4">
    <source>
        <dbReference type="ARBA" id="ARBA00022679"/>
    </source>
</evidence>
<evidence type="ECO:0000256" key="1">
    <source>
        <dbReference type="ARBA" id="ARBA00004751"/>
    </source>
</evidence>
<dbReference type="InterPro" id="IPR002020">
    <property type="entry name" value="Citrate_synthase"/>
</dbReference>
<dbReference type="CDD" id="cd06100">
    <property type="entry name" value="CCL_ACL-C"/>
    <property type="match status" value="1"/>
</dbReference>
<comment type="caution">
    <text evidence="6">The sequence shown here is derived from an EMBL/GenBank/DDBJ whole genome shotgun (WGS) entry which is preliminary data.</text>
</comment>
<dbReference type="PROSITE" id="PS00480">
    <property type="entry name" value="CITRATE_SYNTHASE"/>
    <property type="match status" value="1"/>
</dbReference>
<evidence type="ECO:0000313" key="7">
    <source>
        <dbReference type="Proteomes" id="UP000539538"/>
    </source>
</evidence>
<keyword evidence="4 5" id="KW-0808">Transferase</keyword>